<dbReference type="PANTHER" id="PTHR46268">
    <property type="entry name" value="STRESS RESPONSE PROTEIN NHAX"/>
    <property type="match status" value="1"/>
</dbReference>
<dbReference type="Proteomes" id="UP000094769">
    <property type="component" value="Unassembled WGS sequence"/>
</dbReference>
<evidence type="ECO:0000256" key="2">
    <source>
        <dbReference type="SAM" id="MobiDB-lite"/>
    </source>
</evidence>
<name>A0A7Z0VQJ5_9GAMM</name>
<evidence type="ECO:0000259" key="4">
    <source>
        <dbReference type="Pfam" id="PF08369"/>
    </source>
</evidence>
<feature type="domain" description="UspA" evidence="3">
    <location>
        <begin position="187"/>
        <end position="342"/>
    </location>
</feature>
<dbReference type="AlphaFoldDB" id="A0A7Z0VQJ5"/>
<dbReference type="OrthoDB" id="5717231at2"/>
<protein>
    <submittedName>
        <fullName evidence="5">Universal stress protein/proto-chlorophyllide reductase</fullName>
    </submittedName>
</protein>
<keyword evidence="6" id="KW-1185">Reference proteome</keyword>
<feature type="domain" description="Light-independent protochlorophyllide reductase subunit B-like C-terminal" evidence="4">
    <location>
        <begin position="520"/>
        <end position="562"/>
    </location>
</feature>
<dbReference type="SUPFAM" id="SSF52402">
    <property type="entry name" value="Adenine nucleotide alpha hydrolases-like"/>
    <property type="match status" value="2"/>
</dbReference>
<dbReference type="CDD" id="cd00293">
    <property type="entry name" value="USP-like"/>
    <property type="match status" value="2"/>
</dbReference>
<organism evidence="5 6">
    <name type="scientific">Candidatus Thiodiazotropha endolucinida</name>
    <dbReference type="NCBI Taxonomy" id="1655433"/>
    <lineage>
        <taxon>Bacteria</taxon>
        <taxon>Pseudomonadati</taxon>
        <taxon>Pseudomonadota</taxon>
        <taxon>Gammaproteobacteria</taxon>
        <taxon>Chromatiales</taxon>
        <taxon>Sedimenticolaceae</taxon>
        <taxon>Candidatus Thiodiazotropha</taxon>
    </lineage>
</organism>
<dbReference type="RefSeq" id="WP_083220472.1">
    <property type="nucleotide sequence ID" value="NZ_MARB01000001.1"/>
</dbReference>
<feature type="domain" description="UspA" evidence="3">
    <location>
        <begin position="18"/>
        <end position="177"/>
    </location>
</feature>
<evidence type="ECO:0000313" key="5">
    <source>
        <dbReference type="EMBL" id="ODJ89660.1"/>
    </source>
</evidence>
<dbReference type="PRINTS" id="PR01438">
    <property type="entry name" value="UNVRSLSTRESS"/>
</dbReference>
<evidence type="ECO:0000259" key="3">
    <source>
        <dbReference type="Pfam" id="PF00582"/>
    </source>
</evidence>
<reference evidence="5 6" key="1">
    <citation type="submission" date="2016-06" db="EMBL/GenBank/DDBJ databases">
        <title>Genome sequence of endosymbiont of Candidatus Endolucinida thiodiazotropha.</title>
        <authorList>
            <person name="Poehlein A."/>
            <person name="Koenig S."/>
            <person name="Heiden S.E."/>
            <person name="Thuermer A."/>
            <person name="Voget S."/>
            <person name="Daniel R."/>
            <person name="Markert S."/>
            <person name="Gros O."/>
            <person name="Schweder T."/>
        </authorList>
    </citation>
    <scope>NUCLEOTIDE SEQUENCE [LARGE SCALE GENOMIC DNA]</scope>
    <source>
        <strain evidence="5 6">COS</strain>
    </source>
</reference>
<evidence type="ECO:0000256" key="1">
    <source>
        <dbReference type="ARBA" id="ARBA00008791"/>
    </source>
</evidence>
<feature type="compositionally biased region" description="Polar residues" evidence="2">
    <location>
        <begin position="740"/>
        <end position="750"/>
    </location>
</feature>
<feature type="region of interest" description="Disordered" evidence="2">
    <location>
        <begin position="727"/>
        <end position="762"/>
    </location>
</feature>
<gene>
    <name evidence="5" type="ORF">CODIS_02200</name>
</gene>
<dbReference type="PANTHER" id="PTHR46268:SF6">
    <property type="entry name" value="UNIVERSAL STRESS PROTEIN UP12"/>
    <property type="match status" value="1"/>
</dbReference>
<dbReference type="Pfam" id="PF00582">
    <property type="entry name" value="Usp"/>
    <property type="match status" value="2"/>
</dbReference>
<comment type="caution">
    <text evidence="5">The sequence shown here is derived from an EMBL/GenBank/DDBJ whole genome shotgun (WGS) entry which is preliminary data.</text>
</comment>
<dbReference type="GO" id="GO:0015979">
    <property type="term" value="P:photosynthesis"/>
    <property type="evidence" value="ECO:0007669"/>
    <property type="project" value="InterPro"/>
</dbReference>
<dbReference type="InterPro" id="IPR042298">
    <property type="entry name" value="P-CP_red_C"/>
</dbReference>
<accession>A0A7Z0VQJ5</accession>
<dbReference type="GO" id="GO:0016491">
    <property type="term" value="F:oxidoreductase activity"/>
    <property type="evidence" value="ECO:0007669"/>
    <property type="project" value="InterPro"/>
</dbReference>
<dbReference type="InterPro" id="IPR006016">
    <property type="entry name" value="UspA"/>
</dbReference>
<dbReference type="EMBL" id="MARB01000001">
    <property type="protein sequence ID" value="ODJ89660.1"/>
    <property type="molecule type" value="Genomic_DNA"/>
</dbReference>
<feature type="domain" description="Light-independent protochlorophyllide reductase subunit B-like C-terminal" evidence="4">
    <location>
        <begin position="361"/>
        <end position="404"/>
    </location>
</feature>
<dbReference type="Gene3D" id="3.40.50.620">
    <property type="entry name" value="HUPs"/>
    <property type="match status" value="2"/>
</dbReference>
<proteinExistence type="inferred from homology"/>
<dbReference type="Gene3D" id="1.10.8.550">
    <property type="entry name" value="Proto-chlorophyllide reductase 57 kD subunit B"/>
    <property type="match status" value="4"/>
</dbReference>
<dbReference type="InterPro" id="IPR014729">
    <property type="entry name" value="Rossmann-like_a/b/a_fold"/>
</dbReference>
<dbReference type="Pfam" id="PF08369">
    <property type="entry name" value="PCP_red"/>
    <property type="match status" value="2"/>
</dbReference>
<evidence type="ECO:0000313" key="6">
    <source>
        <dbReference type="Proteomes" id="UP000094769"/>
    </source>
</evidence>
<dbReference type="GO" id="GO:0015995">
    <property type="term" value="P:chlorophyll biosynthetic process"/>
    <property type="evidence" value="ECO:0007669"/>
    <property type="project" value="InterPro"/>
</dbReference>
<sequence length="762" mass="83185">MSAQVRSEKQASDSLPGYESILLAVDSSDHSNRGILEAVKLVDAFNSRLTAAHVYAAKLHDLRFRQMEGGLPEQFRAEQELERQRDVHDDLITRGLSIITDSYLDQVDQAVEDEAIPVARRSLEGKNYRELTNEANSGEYDLLVMGALGLGAVKGSRLGTVCQRVTRRSRIDTLVIKNPTQSLEQGPIVVGIDGSAKSYGGLLTSLSLARAWGVEVKAVSAFDPYYHYVAFNRIAGVLSDEAGKVFKFKEQEKLHEEIIDSGLAKIYQGHLAVARAVAGDYGMEIETVLLDGKPHEVINRYLAGVKPSLLILGTTGIHADGELDIGGNSEYLLNDVECAVLLSQRKYSPQVDRLASVSTSWTHEAEQRMQRVPSFVRSMARMAILRYAQEKGHTVISEKIVEEATAQLMPGHAEQAMSEIVGAYDRGELNHKPDAKAAIRWSEAATKLLLSIDDLSLRGNLSMRAEKKARAADSLQVEAVHIQGFLDEGIAVKGEAPVVTTQPSESNPDEKGISPPDFQWHAAALARLMRVPEGFMRDSSRQRIELYAQRQGISEISLETAEAGLAEARKAMQGMQSDKQPDPTGAQRTGACPFAAPDMAVANKDNTSASGTPSWTAEAKAKLQSVPIGFCRDMTVSAADSIARHQGVETVDDRFLSQVLDTIKNGSAAVETSLPWSEEATLRLQKVPDFVRGMLVREIEGWVDREGGSSVGLEAVDAVKAQWRQRGVFHLDPNDPRSRMQGSAETSSPAADTDESKPGRFQ</sequence>
<dbReference type="InterPro" id="IPR006015">
    <property type="entry name" value="Universal_stress_UspA"/>
</dbReference>
<comment type="similarity">
    <text evidence="1">Belongs to the universal stress protein A family.</text>
</comment>
<dbReference type="InterPro" id="IPR013580">
    <property type="entry name" value="LI-POR_suB-like_C"/>
</dbReference>